<proteinExistence type="predicted"/>
<accession>A0ABW8DQN9</accession>
<dbReference type="Proteomes" id="UP001617296">
    <property type="component" value="Unassembled WGS sequence"/>
</dbReference>
<evidence type="ECO:0000313" key="2">
    <source>
        <dbReference type="EMBL" id="MFJ2289523.1"/>
    </source>
</evidence>
<dbReference type="Pfam" id="PF13223">
    <property type="entry name" value="DUF4031"/>
    <property type="match status" value="1"/>
</dbReference>
<dbReference type="EMBL" id="JBIUVY010000065">
    <property type="protein sequence ID" value="MFJ2289523.1"/>
    <property type="molecule type" value="Genomic_DNA"/>
</dbReference>
<sequence length="117" mass="13002">MAVYVDAEGITWRGRSWSHLVADSLEELHEFASTLGLQRRWFQSKSLYPHYDVTAPVRARALAMGAKGADREVIVSCAKRMRSEMIAAYKASLNGEVPDKGIFYVRPQNPSNAAVSS</sequence>
<dbReference type="RefSeq" id="WP_401233986.1">
    <property type="nucleotide sequence ID" value="NZ_JBIUVY010000065.1"/>
</dbReference>
<organism evidence="2 3">
    <name type="scientific">Pseudomonas iridis</name>
    <dbReference type="NCBI Taxonomy" id="2710587"/>
    <lineage>
        <taxon>Bacteria</taxon>
        <taxon>Pseudomonadati</taxon>
        <taxon>Pseudomonadota</taxon>
        <taxon>Gammaproteobacteria</taxon>
        <taxon>Pseudomonadales</taxon>
        <taxon>Pseudomonadaceae</taxon>
        <taxon>Pseudomonas</taxon>
    </lineage>
</organism>
<keyword evidence="3" id="KW-1185">Reference proteome</keyword>
<reference evidence="2 3" key="1">
    <citation type="submission" date="2024-10" db="EMBL/GenBank/DDBJ databases">
        <title>The Natural Products Discovery Center: Release of the First 8490 Sequenced Strains for Exploring Actinobacteria Biosynthetic Diversity.</title>
        <authorList>
            <person name="Kalkreuter E."/>
            <person name="Kautsar S.A."/>
            <person name="Yang D."/>
            <person name="Bader C.D."/>
            <person name="Teijaro C.N."/>
            <person name="Fluegel L."/>
            <person name="Davis C.M."/>
            <person name="Simpson J.R."/>
            <person name="Lauterbach L."/>
            <person name="Steele A.D."/>
            <person name="Gui C."/>
            <person name="Meng S."/>
            <person name="Li G."/>
            <person name="Viehrig K."/>
            <person name="Ye F."/>
            <person name="Su P."/>
            <person name="Kiefer A.F."/>
            <person name="Nichols A."/>
            <person name="Cepeda A.J."/>
            <person name="Yan W."/>
            <person name="Fan B."/>
            <person name="Jiang Y."/>
            <person name="Adhikari A."/>
            <person name="Zheng C.-J."/>
            <person name="Schuster L."/>
            <person name="Cowan T.M."/>
            <person name="Smanski M.J."/>
            <person name="Chevrette M.G."/>
            <person name="De Carvalho L.P.S."/>
            <person name="Shen B."/>
        </authorList>
    </citation>
    <scope>NUCLEOTIDE SEQUENCE [LARGE SCALE GENOMIC DNA]</scope>
    <source>
        <strain evidence="2 3">NPDC087689</strain>
    </source>
</reference>
<protein>
    <submittedName>
        <fullName evidence="2">DUF4031 domain-containing protein</fullName>
    </submittedName>
</protein>
<gene>
    <name evidence="2" type="ORF">ACIOUF_24740</name>
</gene>
<comment type="caution">
    <text evidence="2">The sequence shown here is derived from an EMBL/GenBank/DDBJ whole genome shotgun (WGS) entry which is preliminary data.</text>
</comment>
<feature type="domain" description="DUF4031" evidence="1">
    <location>
        <begin position="3"/>
        <end position="80"/>
    </location>
</feature>
<dbReference type="InterPro" id="IPR025109">
    <property type="entry name" value="DUF4031"/>
</dbReference>
<evidence type="ECO:0000313" key="3">
    <source>
        <dbReference type="Proteomes" id="UP001617296"/>
    </source>
</evidence>
<name>A0ABW8DQN9_9PSED</name>
<evidence type="ECO:0000259" key="1">
    <source>
        <dbReference type="Pfam" id="PF13223"/>
    </source>
</evidence>